<dbReference type="InterPro" id="IPR029068">
    <property type="entry name" value="Glyas_Bleomycin-R_OHBP_Dase"/>
</dbReference>
<organism evidence="2 3">
    <name type="scientific">Sphingomonas insulae</name>
    <dbReference type="NCBI Taxonomy" id="424800"/>
    <lineage>
        <taxon>Bacteria</taxon>
        <taxon>Pseudomonadati</taxon>
        <taxon>Pseudomonadota</taxon>
        <taxon>Alphaproteobacteria</taxon>
        <taxon>Sphingomonadales</taxon>
        <taxon>Sphingomonadaceae</taxon>
        <taxon>Sphingomonas</taxon>
    </lineage>
</organism>
<sequence>MLTINAIDHIVFNVRDVETSARWYEAVLGMNRTDVRSDRGEPRTSMTFGQNKINLRPIDASQERWFTGRAPSAGGQDLCFLTSLSPDAVAAHFRNCDVDIEAGPVTKKGARGPICSVYVRDPDGNLIEVSSYT</sequence>
<feature type="domain" description="VOC" evidence="1">
    <location>
        <begin position="6"/>
        <end position="132"/>
    </location>
</feature>
<evidence type="ECO:0000259" key="1">
    <source>
        <dbReference type="PROSITE" id="PS51819"/>
    </source>
</evidence>
<dbReference type="RefSeq" id="WP_163958185.1">
    <property type="nucleotide sequence ID" value="NZ_BAAAES010000009.1"/>
</dbReference>
<dbReference type="Proteomes" id="UP001500238">
    <property type="component" value="Unassembled WGS sequence"/>
</dbReference>
<dbReference type="PANTHER" id="PTHR21366:SF14">
    <property type="entry name" value="GLYOXALASE DOMAIN-CONTAINING PROTEIN 5"/>
    <property type="match status" value="1"/>
</dbReference>
<dbReference type="InterPro" id="IPR037523">
    <property type="entry name" value="VOC_core"/>
</dbReference>
<evidence type="ECO:0000313" key="2">
    <source>
        <dbReference type="EMBL" id="GAA0674120.1"/>
    </source>
</evidence>
<comment type="caution">
    <text evidence="2">The sequence shown here is derived from an EMBL/GenBank/DDBJ whole genome shotgun (WGS) entry which is preliminary data.</text>
</comment>
<dbReference type="InterPro" id="IPR050383">
    <property type="entry name" value="GlyoxalaseI/FosfomycinResist"/>
</dbReference>
<dbReference type="EMBL" id="BAAAES010000009">
    <property type="protein sequence ID" value="GAA0674120.1"/>
    <property type="molecule type" value="Genomic_DNA"/>
</dbReference>
<keyword evidence="3" id="KW-1185">Reference proteome</keyword>
<reference evidence="3" key="1">
    <citation type="journal article" date="2019" name="Int. J. Syst. Evol. Microbiol.">
        <title>The Global Catalogue of Microorganisms (GCM) 10K type strain sequencing project: providing services to taxonomists for standard genome sequencing and annotation.</title>
        <authorList>
            <consortium name="The Broad Institute Genomics Platform"/>
            <consortium name="The Broad Institute Genome Sequencing Center for Infectious Disease"/>
            <person name="Wu L."/>
            <person name="Ma J."/>
        </authorList>
    </citation>
    <scope>NUCLEOTIDE SEQUENCE [LARGE SCALE GENOMIC DNA]</scope>
    <source>
        <strain evidence="3">JCM 14603</strain>
    </source>
</reference>
<gene>
    <name evidence="2" type="ORF">GCM10009102_27570</name>
</gene>
<dbReference type="PANTHER" id="PTHR21366">
    <property type="entry name" value="GLYOXALASE FAMILY PROTEIN"/>
    <property type="match status" value="1"/>
</dbReference>
<dbReference type="Pfam" id="PF00903">
    <property type="entry name" value="Glyoxalase"/>
    <property type="match status" value="1"/>
</dbReference>
<accession>A0ABP3T1U2</accession>
<dbReference type="PROSITE" id="PS51819">
    <property type="entry name" value="VOC"/>
    <property type="match status" value="1"/>
</dbReference>
<dbReference type="Gene3D" id="3.10.180.10">
    <property type="entry name" value="2,3-Dihydroxybiphenyl 1,2-Dioxygenase, domain 1"/>
    <property type="match status" value="1"/>
</dbReference>
<evidence type="ECO:0000313" key="3">
    <source>
        <dbReference type="Proteomes" id="UP001500238"/>
    </source>
</evidence>
<proteinExistence type="predicted"/>
<name>A0ABP3T1U2_9SPHN</name>
<dbReference type="InterPro" id="IPR004360">
    <property type="entry name" value="Glyas_Fos-R_dOase_dom"/>
</dbReference>
<protein>
    <submittedName>
        <fullName evidence="2">VOC family protein</fullName>
    </submittedName>
</protein>
<dbReference type="SUPFAM" id="SSF54593">
    <property type="entry name" value="Glyoxalase/Bleomycin resistance protein/Dihydroxybiphenyl dioxygenase"/>
    <property type="match status" value="1"/>
</dbReference>